<dbReference type="GO" id="GO:0016272">
    <property type="term" value="C:prefoldin complex"/>
    <property type="evidence" value="ECO:0007669"/>
    <property type="project" value="InterPro"/>
</dbReference>
<reference evidence="3 4" key="1">
    <citation type="journal article" date="2023" name="Elife">
        <title>Identification of key yeast species and microbe-microbe interactions impacting larval growth of Drosophila in the wild.</title>
        <authorList>
            <person name="Mure A."/>
            <person name="Sugiura Y."/>
            <person name="Maeda R."/>
            <person name="Honda K."/>
            <person name="Sakurai N."/>
            <person name="Takahashi Y."/>
            <person name="Watada M."/>
            <person name="Katoh T."/>
            <person name="Gotoh A."/>
            <person name="Gotoh Y."/>
            <person name="Taniguchi I."/>
            <person name="Nakamura K."/>
            <person name="Hayashi T."/>
            <person name="Katayama T."/>
            <person name="Uemura T."/>
            <person name="Hattori Y."/>
        </authorList>
    </citation>
    <scope>NUCLEOTIDE SEQUENCE [LARGE SCALE GENOMIC DNA]</scope>
    <source>
        <strain evidence="3 4">SB-73</strain>
    </source>
</reference>
<dbReference type="AlphaFoldDB" id="A0AAV5RP14"/>
<dbReference type="SUPFAM" id="SSF46579">
    <property type="entry name" value="Prefoldin"/>
    <property type="match status" value="1"/>
</dbReference>
<dbReference type="InterPro" id="IPR009053">
    <property type="entry name" value="Prefoldin"/>
</dbReference>
<evidence type="ECO:0008006" key="5">
    <source>
        <dbReference type="Google" id="ProtNLM"/>
    </source>
</evidence>
<dbReference type="InterPro" id="IPR002777">
    <property type="entry name" value="PFD_beta-like"/>
</dbReference>
<name>A0AAV5RP14_STABA</name>
<evidence type="ECO:0000256" key="2">
    <source>
        <dbReference type="ARBA" id="ARBA00023186"/>
    </source>
</evidence>
<proteinExistence type="inferred from homology"/>
<evidence type="ECO:0000256" key="1">
    <source>
        <dbReference type="ARBA" id="ARBA00008045"/>
    </source>
</evidence>
<dbReference type="GO" id="GO:0005737">
    <property type="term" value="C:cytoplasm"/>
    <property type="evidence" value="ECO:0007669"/>
    <property type="project" value="TreeGrafter"/>
</dbReference>
<comment type="similarity">
    <text evidence="1">Belongs to the prefoldin subunit beta family.</text>
</comment>
<dbReference type="PANTHER" id="PTHR20903:SF0">
    <property type="entry name" value="PREFOLDIN SUBUNIT 1"/>
    <property type="match status" value="1"/>
</dbReference>
<dbReference type="GO" id="GO:0044183">
    <property type="term" value="F:protein folding chaperone"/>
    <property type="evidence" value="ECO:0007669"/>
    <property type="project" value="TreeGrafter"/>
</dbReference>
<protein>
    <recommendedName>
        <fullName evidence="5">Prefoldin subunit 1</fullName>
    </recommendedName>
</protein>
<organism evidence="3 4">
    <name type="scientific">Starmerella bacillaris</name>
    <name type="common">Yeast</name>
    <name type="synonym">Candida zemplinina</name>
    <dbReference type="NCBI Taxonomy" id="1247836"/>
    <lineage>
        <taxon>Eukaryota</taxon>
        <taxon>Fungi</taxon>
        <taxon>Dikarya</taxon>
        <taxon>Ascomycota</taxon>
        <taxon>Saccharomycotina</taxon>
        <taxon>Dipodascomycetes</taxon>
        <taxon>Dipodascales</taxon>
        <taxon>Trichomonascaceae</taxon>
        <taxon>Starmerella</taxon>
    </lineage>
</organism>
<comment type="caution">
    <text evidence="3">The sequence shown here is derived from an EMBL/GenBank/DDBJ whole genome shotgun (WGS) entry which is preliminary data.</text>
</comment>
<dbReference type="Gene3D" id="1.10.287.370">
    <property type="match status" value="1"/>
</dbReference>
<dbReference type="GO" id="GO:0051082">
    <property type="term" value="F:unfolded protein binding"/>
    <property type="evidence" value="ECO:0007669"/>
    <property type="project" value="InterPro"/>
</dbReference>
<evidence type="ECO:0000313" key="4">
    <source>
        <dbReference type="Proteomes" id="UP001362899"/>
    </source>
</evidence>
<sequence>MSAVAPEMQERLLSTRAELQAVRARIAALRRSKQTMVLSQSQVGVETDNRVWQGVGKMFKSISVDDFNNNVNDRTKQIDDQIEALAKKETYYATTLDKLLLAITGK</sequence>
<accession>A0AAV5RP14</accession>
<dbReference type="PANTHER" id="PTHR20903">
    <property type="entry name" value="PREFOLDIN SUBUNIT 1-RELATED"/>
    <property type="match status" value="1"/>
</dbReference>
<dbReference type="Pfam" id="PF01920">
    <property type="entry name" value="Prefoldin_2"/>
    <property type="match status" value="1"/>
</dbReference>
<evidence type="ECO:0000313" key="3">
    <source>
        <dbReference type="EMBL" id="GMM52866.1"/>
    </source>
</evidence>
<gene>
    <name evidence="3" type="ORF">DASB73_038290</name>
</gene>
<keyword evidence="4" id="KW-1185">Reference proteome</keyword>
<dbReference type="Proteomes" id="UP001362899">
    <property type="component" value="Unassembled WGS sequence"/>
</dbReference>
<dbReference type="EMBL" id="BTGC01000008">
    <property type="protein sequence ID" value="GMM52866.1"/>
    <property type="molecule type" value="Genomic_DNA"/>
</dbReference>
<keyword evidence="2" id="KW-0143">Chaperone</keyword>